<evidence type="ECO:0000313" key="1">
    <source>
        <dbReference type="EMBL" id="MBA8810284.1"/>
    </source>
</evidence>
<name>A0A7W3PG62_9MICO</name>
<dbReference type="RefSeq" id="WP_182619419.1">
    <property type="nucleotide sequence ID" value="NZ_BAAATF010000010.1"/>
</dbReference>
<dbReference type="Gene3D" id="1.20.1590.10">
    <property type="entry name" value="YP_001051499.1 domain like"/>
    <property type="match status" value="1"/>
</dbReference>
<comment type="caution">
    <text evidence="1">The sequence shown here is derived from an EMBL/GenBank/DDBJ whole genome shotgun (WGS) entry which is preliminary data.</text>
</comment>
<protein>
    <submittedName>
        <fullName evidence="1">Uncharacterized protein YjaG (DUF416 family)</fullName>
    </submittedName>
</protein>
<evidence type="ECO:0000313" key="2">
    <source>
        <dbReference type="Proteomes" id="UP000540568"/>
    </source>
</evidence>
<dbReference type="InterPro" id="IPR023381">
    <property type="entry name" value="YP001051499.1-like_dom_sf"/>
</dbReference>
<gene>
    <name evidence="1" type="ORF">FHX71_004260</name>
</gene>
<dbReference type="AlphaFoldDB" id="A0A7W3PG62"/>
<organism evidence="1 2">
    <name type="scientific">Promicromonospora sukumoe</name>
    <dbReference type="NCBI Taxonomy" id="88382"/>
    <lineage>
        <taxon>Bacteria</taxon>
        <taxon>Bacillati</taxon>
        <taxon>Actinomycetota</taxon>
        <taxon>Actinomycetes</taxon>
        <taxon>Micrococcales</taxon>
        <taxon>Promicromonosporaceae</taxon>
        <taxon>Promicromonospora</taxon>
    </lineage>
</organism>
<accession>A0A7W3PG62</accession>
<dbReference type="Proteomes" id="UP000540568">
    <property type="component" value="Unassembled WGS sequence"/>
</dbReference>
<reference evidence="1 2" key="1">
    <citation type="submission" date="2020-07" db="EMBL/GenBank/DDBJ databases">
        <title>Sequencing the genomes of 1000 actinobacteria strains.</title>
        <authorList>
            <person name="Klenk H.-P."/>
        </authorList>
    </citation>
    <scope>NUCLEOTIDE SEQUENCE [LARGE SCALE GENOMIC DNA]</scope>
    <source>
        <strain evidence="1 2">DSM 44121</strain>
    </source>
</reference>
<proteinExistence type="predicted"/>
<keyword evidence="2" id="KW-1185">Reference proteome</keyword>
<dbReference type="EMBL" id="JACGWV010000002">
    <property type="protein sequence ID" value="MBA8810284.1"/>
    <property type="molecule type" value="Genomic_DNA"/>
</dbReference>
<sequence length="209" mass="22687">MASIFPPHRASARNRSKDISLAANPFVDRLIRQGATSQKLQFAAACAERSAGVLFWAASLDDRMADADLYGQILDKLWSGVAKEGEWDRLVERIEGTSDLVDGHERGGAYSYAFSAGALMHSCLNFARSMFPSGLPGIAEEATNNASRIGFRVGVNLIDEELSEQMRDANAVLLSAAMPSAVDLLRERARTIGRGRLSALKKWGDENGL</sequence>